<dbReference type="EMBL" id="JANEYG010000050">
    <property type="protein sequence ID" value="KAJ8915692.1"/>
    <property type="molecule type" value="Genomic_DNA"/>
</dbReference>
<gene>
    <name evidence="3" type="ORF">NQ315_000626</name>
</gene>
<dbReference type="GO" id="GO:0003677">
    <property type="term" value="F:DNA binding"/>
    <property type="evidence" value="ECO:0007669"/>
    <property type="project" value="UniProtKB-KW"/>
</dbReference>
<name>A0AAV8VMV4_9CUCU</name>
<dbReference type="GO" id="GO:0006310">
    <property type="term" value="P:DNA recombination"/>
    <property type="evidence" value="ECO:0007669"/>
    <property type="project" value="UniProtKB-KW"/>
</dbReference>
<dbReference type="InterPro" id="IPR011010">
    <property type="entry name" value="DNA_brk_join_enz"/>
</dbReference>
<keyword evidence="4" id="KW-1185">Reference proteome</keyword>
<organism evidence="3 4">
    <name type="scientific">Exocentrus adspersus</name>
    <dbReference type="NCBI Taxonomy" id="1586481"/>
    <lineage>
        <taxon>Eukaryota</taxon>
        <taxon>Metazoa</taxon>
        <taxon>Ecdysozoa</taxon>
        <taxon>Arthropoda</taxon>
        <taxon>Hexapoda</taxon>
        <taxon>Insecta</taxon>
        <taxon>Pterygota</taxon>
        <taxon>Neoptera</taxon>
        <taxon>Endopterygota</taxon>
        <taxon>Coleoptera</taxon>
        <taxon>Polyphaga</taxon>
        <taxon>Cucujiformia</taxon>
        <taxon>Chrysomeloidea</taxon>
        <taxon>Cerambycidae</taxon>
        <taxon>Lamiinae</taxon>
        <taxon>Acanthocinini</taxon>
        <taxon>Exocentrus</taxon>
    </lineage>
</organism>
<dbReference type="Proteomes" id="UP001159042">
    <property type="component" value="Unassembled WGS sequence"/>
</dbReference>
<evidence type="ECO:0000313" key="4">
    <source>
        <dbReference type="Proteomes" id="UP001159042"/>
    </source>
</evidence>
<evidence type="ECO:0000256" key="2">
    <source>
        <dbReference type="ARBA" id="ARBA00023172"/>
    </source>
</evidence>
<keyword evidence="2" id="KW-0233">DNA recombination</keyword>
<comment type="caution">
    <text evidence="3">The sequence shown here is derived from an EMBL/GenBank/DDBJ whole genome shotgun (WGS) entry which is preliminary data.</text>
</comment>
<dbReference type="GO" id="GO:0015074">
    <property type="term" value="P:DNA integration"/>
    <property type="evidence" value="ECO:0007669"/>
    <property type="project" value="InterPro"/>
</dbReference>
<dbReference type="Gene3D" id="1.10.443.10">
    <property type="entry name" value="Intergrase catalytic core"/>
    <property type="match status" value="1"/>
</dbReference>
<protein>
    <recommendedName>
        <fullName evidence="5">Tyr recombinase domain-containing protein</fullName>
    </recommendedName>
</protein>
<dbReference type="InterPro" id="IPR013762">
    <property type="entry name" value="Integrase-like_cat_sf"/>
</dbReference>
<dbReference type="CDD" id="cd00397">
    <property type="entry name" value="DNA_BRE_C"/>
    <property type="match status" value="1"/>
</dbReference>
<proteinExistence type="predicted"/>
<keyword evidence="1" id="KW-0238">DNA-binding</keyword>
<evidence type="ECO:0000256" key="1">
    <source>
        <dbReference type="ARBA" id="ARBA00023125"/>
    </source>
</evidence>
<reference evidence="3 4" key="1">
    <citation type="journal article" date="2023" name="Insect Mol. Biol.">
        <title>Genome sequencing provides insights into the evolution of gene families encoding plant cell wall-degrading enzymes in longhorned beetles.</title>
        <authorList>
            <person name="Shin N.R."/>
            <person name="Okamura Y."/>
            <person name="Kirsch R."/>
            <person name="Pauchet Y."/>
        </authorList>
    </citation>
    <scope>NUCLEOTIDE SEQUENCE [LARGE SCALE GENOMIC DNA]</scope>
    <source>
        <strain evidence="3">EAD_L_NR</strain>
    </source>
</reference>
<accession>A0AAV8VMV4</accession>
<sequence>IEEDSASASVSIPEDVLIEVIEALSKVIWEKSKLLYEKEYINFCEWRNKKPAKGVNDKIIMANISGKSKSVKPSSLWSYYSQLKKMLSVKENVTAFLKHKFTGYKPKKSRVFTRGDLENILDKAPHDNYYLLLKNWGTGMSIDNIEDRGSVLVVTIPDTKTYKERIFTVVNGSNVIHAIDGFRKYMKLRPRQVPHQRLLLNYRNQKCKVQPIGLNTFSKMPQKIAEFLEIKDAHGYTGHSFRISSASLLAEAGADLSVLKRHIAEGYVEQSITNKIEISRKILGEEAAFDNRLGAIYV</sequence>
<dbReference type="SUPFAM" id="SSF56349">
    <property type="entry name" value="DNA breaking-rejoining enzymes"/>
    <property type="match status" value="1"/>
</dbReference>
<dbReference type="InterPro" id="IPR050090">
    <property type="entry name" value="Tyrosine_recombinase_XerCD"/>
</dbReference>
<dbReference type="AlphaFoldDB" id="A0AAV8VMV4"/>
<evidence type="ECO:0000313" key="3">
    <source>
        <dbReference type="EMBL" id="KAJ8915692.1"/>
    </source>
</evidence>
<evidence type="ECO:0008006" key="5">
    <source>
        <dbReference type="Google" id="ProtNLM"/>
    </source>
</evidence>
<feature type="non-terminal residue" evidence="3">
    <location>
        <position position="1"/>
    </location>
</feature>
<dbReference type="PANTHER" id="PTHR30349">
    <property type="entry name" value="PHAGE INTEGRASE-RELATED"/>
    <property type="match status" value="1"/>
</dbReference>
<dbReference type="PANTHER" id="PTHR30349:SF41">
    <property type="entry name" value="INTEGRASE_RECOMBINASE PROTEIN MJ0367-RELATED"/>
    <property type="match status" value="1"/>
</dbReference>